<evidence type="ECO:0000313" key="3">
    <source>
        <dbReference type="EMBL" id="KAG1766339.1"/>
    </source>
</evidence>
<keyword evidence="4" id="KW-1185">Reference proteome</keyword>
<keyword evidence="3" id="KW-0378">Hydrolase</keyword>
<dbReference type="Pfam" id="PF13087">
    <property type="entry name" value="AAA_12"/>
    <property type="match status" value="1"/>
</dbReference>
<feature type="domain" description="DNA2/NAM7 helicase helicase" evidence="1">
    <location>
        <begin position="399"/>
        <end position="471"/>
    </location>
</feature>
<dbReference type="Pfam" id="PF13086">
    <property type="entry name" value="AAA_11"/>
    <property type="match status" value="1"/>
</dbReference>
<dbReference type="InterPro" id="IPR045055">
    <property type="entry name" value="DNA2/NAM7-like"/>
</dbReference>
<feature type="non-terminal residue" evidence="3">
    <location>
        <position position="785"/>
    </location>
</feature>
<dbReference type="PANTHER" id="PTHR10887:SF495">
    <property type="entry name" value="HELICASE SENATAXIN ISOFORM X1-RELATED"/>
    <property type="match status" value="1"/>
</dbReference>
<dbReference type="SUPFAM" id="SSF52540">
    <property type="entry name" value="P-loop containing nucleoside triphosphate hydrolases"/>
    <property type="match status" value="1"/>
</dbReference>
<dbReference type="AlphaFoldDB" id="A0A9P7CWN7"/>
<dbReference type="Proteomes" id="UP000714275">
    <property type="component" value="Unassembled WGS sequence"/>
</dbReference>
<comment type="caution">
    <text evidence="3">The sequence shown here is derived from an EMBL/GenBank/DDBJ whole genome shotgun (WGS) entry which is preliminary data.</text>
</comment>
<organism evidence="3 4">
    <name type="scientific">Suillus placidus</name>
    <dbReference type="NCBI Taxonomy" id="48579"/>
    <lineage>
        <taxon>Eukaryota</taxon>
        <taxon>Fungi</taxon>
        <taxon>Dikarya</taxon>
        <taxon>Basidiomycota</taxon>
        <taxon>Agaricomycotina</taxon>
        <taxon>Agaricomycetes</taxon>
        <taxon>Agaricomycetidae</taxon>
        <taxon>Boletales</taxon>
        <taxon>Suillineae</taxon>
        <taxon>Suillaceae</taxon>
        <taxon>Suillus</taxon>
    </lineage>
</organism>
<accession>A0A9P7CWN7</accession>
<protein>
    <submittedName>
        <fullName evidence="3">P-loop containing nucleoside triphosphate hydrolase protein</fullName>
    </submittedName>
</protein>
<gene>
    <name evidence="3" type="ORF">EV702DRAFT_980937</name>
</gene>
<dbReference type="EMBL" id="JABBWD010000097">
    <property type="protein sequence ID" value="KAG1766339.1"/>
    <property type="molecule type" value="Genomic_DNA"/>
</dbReference>
<sequence length="785" mass="87601">TMTNTSFTLQQNVYKAKHDPITVEDVDENNVSSPTLQCLIDSAQGATVGVAATYRSDCSLSSLAFATLTRALVIHFFATNKQNQQKKKKKGQEQQPAVSQGRILIQDQILCNIGIKLYGYRIDRIALALFRDFSFRINGAVDVLSVSTSNRRSLQAIMNALGGDLLLRKGDVETLFGHREGNAASKDVALQAWAACRAATLDDMTLRFAAISRIDTDTMPDMHLSALAKISRDAQILESLKPTKVVNNVKADFKSKKGNVNLECTRFSTRIMTSKTQVYVMPLTLNVRYLQVIRIETLNGNKRSTITGHVGRINGKQAHINVQGVANTSGKVLSVTTFGKEDLTAAESVKEDVVLKALQGTITLTEHPFFCSIWAPSLNIPWPPLDAHTASSVYYPDGQLNHSQYLAVERIISQADSDRVMLIQGPPGTGKTTVIAASVNSMINTGPMERTVWLVAQSNVAVKNIAEKLDKIGFRDFKLLVSKDFHHDWHEHLYERLEHCFIRSDSFGGGPVTVSRRLLNEHTNKHTRVILCTLSMLSNPRIEEFTRQVPVQTVIFDEASQIEVGDYLPLLQRYQHSLQKMVFIGDDKQYRMPLVIGTFISRHVYDQKLMTVHDITSKTACRFLDIKKGREQKSGKSWINQQEISAVIRLARIYNGQGKPYRILTPYDGQRSTIEKQLESAKLPWQDKCFNVDSFQGRIWLTVAAGNEEDHIIVSLVRTQGVGFLTNSRRTNVMLTRCKKSMIICTNREFVTKGKAAGTLVGKLALTMGPDSWLDGGDIVNVILK</sequence>
<dbReference type="OrthoDB" id="6513042at2759"/>
<dbReference type="Gene3D" id="3.40.50.300">
    <property type="entry name" value="P-loop containing nucleotide triphosphate hydrolases"/>
    <property type="match status" value="2"/>
</dbReference>
<dbReference type="CDD" id="cd18808">
    <property type="entry name" value="SF1_C_Upf1"/>
    <property type="match status" value="1"/>
</dbReference>
<dbReference type="InterPro" id="IPR027417">
    <property type="entry name" value="P-loop_NTPase"/>
</dbReference>
<proteinExistence type="predicted"/>
<dbReference type="GO" id="GO:0004386">
    <property type="term" value="F:helicase activity"/>
    <property type="evidence" value="ECO:0007669"/>
    <property type="project" value="InterPro"/>
</dbReference>
<evidence type="ECO:0000259" key="1">
    <source>
        <dbReference type="Pfam" id="PF13086"/>
    </source>
</evidence>
<feature type="domain" description="DNA2/NAM7 helicase-like C-terminal" evidence="2">
    <location>
        <begin position="570"/>
        <end position="748"/>
    </location>
</feature>
<dbReference type="InterPro" id="IPR041677">
    <property type="entry name" value="DNA2/NAM7_AAA_11"/>
</dbReference>
<dbReference type="InterPro" id="IPR041679">
    <property type="entry name" value="DNA2/NAM7-like_C"/>
</dbReference>
<name>A0A9P7CWN7_9AGAM</name>
<reference evidence="3" key="1">
    <citation type="journal article" date="2020" name="New Phytol.">
        <title>Comparative genomics reveals dynamic genome evolution in host specialist ectomycorrhizal fungi.</title>
        <authorList>
            <person name="Lofgren L.A."/>
            <person name="Nguyen N.H."/>
            <person name="Vilgalys R."/>
            <person name="Ruytinx J."/>
            <person name="Liao H.L."/>
            <person name="Branco S."/>
            <person name="Kuo A."/>
            <person name="LaButti K."/>
            <person name="Lipzen A."/>
            <person name="Andreopoulos W."/>
            <person name="Pangilinan J."/>
            <person name="Riley R."/>
            <person name="Hundley H."/>
            <person name="Na H."/>
            <person name="Barry K."/>
            <person name="Grigoriev I.V."/>
            <person name="Stajich J.E."/>
            <person name="Kennedy P.G."/>
        </authorList>
    </citation>
    <scope>NUCLEOTIDE SEQUENCE</scope>
    <source>
        <strain evidence="3">DOB743</strain>
    </source>
</reference>
<dbReference type="PANTHER" id="PTHR10887">
    <property type="entry name" value="DNA2/NAM7 HELICASE FAMILY"/>
    <property type="match status" value="1"/>
</dbReference>
<evidence type="ECO:0000259" key="2">
    <source>
        <dbReference type="Pfam" id="PF13087"/>
    </source>
</evidence>
<evidence type="ECO:0000313" key="4">
    <source>
        <dbReference type="Proteomes" id="UP000714275"/>
    </source>
</evidence>
<dbReference type="InterPro" id="IPR047187">
    <property type="entry name" value="SF1_C_Upf1"/>
</dbReference>
<dbReference type="GO" id="GO:0016787">
    <property type="term" value="F:hydrolase activity"/>
    <property type="evidence" value="ECO:0007669"/>
    <property type="project" value="UniProtKB-KW"/>
</dbReference>